<gene>
    <name evidence="2" type="ORF">RZ517_10960</name>
</gene>
<feature type="region of interest" description="Disordered" evidence="1">
    <location>
        <begin position="92"/>
        <end position="124"/>
    </location>
</feature>
<evidence type="ECO:0000313" key="2">
    <source>
        <dbReference type="EMBL" id="WWR45325.1"/>
    </source>
</evidence>
<organism evidence="2 3">
    <name type="scientific">Roseovarius phycicola</name>
    <dbReference type="NCBI Taxonomy" id="3080976"/>
    <lineage>
        <taxon>Bacteria</taxon>
        <taxon>Pseudomonadati</taxon>
        <taxon>Pseudomonadota</taxon>
        <taxon>Alphaproteobacteria</taxon>
        <taxon>Rhodobacterales</taxon>
        <taxon>Roseobacteraceae</taxon>
        <taxon>Roseovarius</taxon>
    </lineage>
</organism>
<reference evidence="2 3" key="1">
    <citation type="submission" date="2023-10" db="EMBL/GenBank/DDBJ databases">
        <title>Roseovarius strain S88 nov., isolated from a marine algae.</title>
        <authorList>
            <person name="Lee M.W."/>
            <person name="Lee J.K."/>
            <person name="Kim J.M."/>
            <person name="Choi D.G."/>
            <person name="Baek J.H."/>
            <person name="Bayburt H."/>
            <person name="Jung J.J."/>
            <person name="Han D.M."/>
            <person name="Jeon C.O."/>
        </authorList>
    </citation>
    <scope>NUCLEOTIDE SEQUENCE [LARGE SCALE GENOMIC DNA]</scope>
    <source>
        <strain evidence="2 3">S88</strain>
    </source>
</reference>
<accession>A0ABZ2HCS9</accession>
<sequence>MYGVVLWSDSKCDRALIWCEDHGKLAFFNGQSDRPDTLEAIEAGDLVKLELEETRDFRLAKDVELVSSDEYPQLADTLLEVGENFLPEAMQQARGPESNVIPFGRPQPMAKSETASKKSALPGS</sequence>
<evidence type="ECO:0000313" key="3">
    <source>
        <dbReference type="Proteomes" id="UP001364156"/>
    </source>
</evidence>
<keyword evidence="3" id="KW-1185">Reference proteome</keyword>
<dbReference type="Proteomes" id="UP001364156">
    <property type="component" value="Chromosome"/>
</dbReference>
<protein>
    <submittedName>
        <fullName evidence="2">Uncharacterized protein</fullName>
    </submittedName>
</protein>
<dbReference type="RefSeq" id="WP_338548272.1">
    <property type="nucleotide sequence ID" value="NZ_CP146069.1"/>
</dbReference>
<proteinExistence type="predicted"/>
<dbReference type="EMBL" id="CP146069">
    <property type="protein sequence ID" value="WWR45325.1"/>
    <property type="molecule type" value="Genomic_DNA"/>
</dbReference>
<name>A0ABZ2HCS9_9RHOB</name>
<evidence type="ECO:0000256" key="1">
    <source>
        <dbReference type="SAM" id="MobiDB-lite"/>
    </source>
</evidence>